<dbReference type="EC" id="1.1.1.37" evidence="3 10"/>
<evidence type="ECO:0000256" key="4">
    <source>
        <dbReference type="ARBA" id="ARBA00022532"/>
    </source>
</evidence>
<evidence type="ECO:0000259" key="12">
    <source>
        <dbReference type="Pfam" id="PF02866"/>
    </source>
</evidence>
<evidence type="ECO:0000313" key="14">
    <source>
        <dbReference type="Proteomes" id="UP000017861"/>
    </source>
</evidence>
<evidence type="ECO:0000256" key="7">
    <source>
        <dbReference type="ARBA" id="ARBA00048313"/>
    </source>
</evidence>
<reference evidence="13 14" key="1">
    <citation type="journal article" date="2014" name="Genome Announc.">
        <title>Trypanosoma cruzi Clone Dm28c Draft Genome Sequence.</title>
        <authorList>
            <person name="Grisard E.C."/>
            <person name="Teixeira S.M."/>
            <person name="de Almeida L.G."/>
            <person name="Stoco P.H."/>
            <person name="Gerber A.L."/>
            <person name="Talavera-Lopez C."/>
            <person name="Lima O.C."/>
            <person name="Andersson B."/>
            <person name="de Vasconcelos A.T."/>
        </authorList>
    </citation>
    <scope>NUCLEOTIDE SEQUENCE [LARGE SCALE GENOMIC DNA]</scope>
    <source>
        <strain evidence="13 14">Dm28c</strain>
    </source>
</reference>
<keyword evidence="5 9" id="KW-0560">Oxidoreductase</keyword>
<dbReference type="PANTHER" id="PTHR11540">
    <property type="entry name" value="MALATE AND LACTATE DEHYDROGENASE"/>
    <property type="match status" value="1"/>
</dbReference>
<keyword evidence="4 10" id="KW-0816">Tricarboxylic acid cycle</keyword>
<dbReference type="Pfam" id="PF00056">
    <property type="entry name" value="Ldh_1_N"/>
    <property type="match status" value="1"/>
</dbReference>
<dbReference type="PROSITE" id="PS00068">
    <property type="entry name" value="MDH"/>
    <property type="match status" value="1"/>
</dbReference>
<dbReference type="GO" id="GO:0006108">
    <property type="term" value="P:malate metabolic process"/>
    <property type="evidence" value="ECO:0007669"/>
    <property type="project" value="InterPro"/>
</dbReference>
<dbReference type="VEuPathDB" id="TriTrypDB:TCDM_04024"/>
<dbReference type="SUPFAM" id="SSF56327">
    <property type="entry name" value="LDH C-terminal domain-like"/>
    <property type="match status" value="1"/>
</dbReference>
<evidence type="ECO:0000313" key="13">
    <source>
        <dbReference type="EMBL" id="ESS67253.1"/>
    </source>
</evidence>
<accession>V5BRQ9</accession>
<evidence type="ECO:0000256" key="8">
    <source>
        <dbReference type="PIRSR" id="PIRSR000102-3"/>
    </source>
</evidence>
<feature type="domain" description="Lactate/malate dehydrogenase N-terminal" evidence="11">
    <location>
        <begin position="33"/>
        <end position="186"/>
    </location>
</feature>
<protein>
    <recommendedName>
        <fullName evidence="3 10">Malate dehydrogenase</fullName>
        <ecNumber evidence="3 10">1.1.1.37</ecNumber>
    </recommendedName>
</protein>
<feature type="domain" description="Lactate/malate dehydrogenase C-terminal" evidence="12">
    <location>
        <begin position="280"/>
        <end position="365"/>
    </location>
</feature>
<evidence type="ECO:0000256" key="10">
    <source>
        <dbReference type="RuleBase" id="RU003405"/>
    </source>
</evidence>
<comment type="catalytic activity">
    <reaction evidence="7 10">
        <text>(S)-malate + NAD(+) = oxaloacetate + NADH + H(+)</text>
        <dbReference type="Rhea" id="RHEA:21432"/>
        <dbReference type="ChEBI" id="CHEBI:15378"/>
        <dbReference type="ChEBI" id="CHEBI:15589"/>
        <dbReference type="ChEBI" id="CHEBI:16452"/>
        <dbReference type="ChEBI" id="CHEBI:57540"/>
        <dbReference type="ChEBI" id="CHEBI:57945"/>
        <dbReference type="EC" id="1.1.1.37"/>
    </reaction>
</comment>
<dbReference type="Gene3D" id="3.90.110.10">
    <property type="entry name" value="Lactate dehydrogenase/glycoside hydrolase, family 4, C-terminal"/>
    <property type="match status" value="1"/>
</dbReference>
<evidence type="ECO:0000256" key="3">
    <source>
        <dbReference type="ARBA" id="ARBA00012995"/>
    </source>
</evidence>
<dbReference type="SUPFAM" id="SSF51735">
    <property type="entry name" value="NAD(P)-binding Rossmann-fold domains"/>
    <property type="match status" value="1"/>
</dbReference>
<dbReference type="FunFam" id="3.40.50.720:FF:000268">
    <property type="entry name" value="Malate dehydrogenase"/>
    <property type="match status" value="1"/>
</dbReference>
<dbReference type="InterPro" id="IPR001236">
    <property type="entry name" value="Lactate/malate_DH_N"/>
</dbReference>
<dbReference type="Gene3D" id="3.40.50.720">
    <property type="entry name" value="NAD(P)-binding Rossmann-like Domain"/>
    <property type="match status" value="1"/>
</dbReference>
<evidence type="ECO:0000256" key="2">
    <source>
        <dbReference type="ARBA" id="ARBA00011738"/>
    </source>
</evidence>
<feature type="binding site" evidence="8">
    <location>
        <begin position="38"/>
        <end position="44"/>
    </location>
    <ligand>
        <name>NAD(+)</name>
        <dbReference type="ChEBI" id="CHEBI:57540"/>
    </ligand>
</feature>
<dbReference type="OrthoDB" id="755699at2759"/>
<dbReference type="InterPro" id="IPR001557">
    <property type="entry name" value="L-lactate/malate_DH"/>
</dbReference>
<comment type="caution">
    <text evidence="13">The sequence shown here is derived from an EMBL/GenBank/DDBJ whole genome shotgun (WGS) entry which is preliminary data.</text>
</comment>
<proteinExistence type="inferred from homology"/>
<dbReference type="Proteomes" id="UP000017861">
    <property type="component" value="Unassembled WGS sequence"/>
</dbReference>
<dbReference type="AlphaFoldDB" id="V5BRQ9"/>
<evidence type="ECO:0000256" key="9">
    <source>
        <dbReference type="RuleBase" id="RU003369"/>
    </source>
</evidence>
<evidence type="ECO:0000256" key="1">
    <source>
        <dbReference type="ARBA" id="ARBA00008824"/>
    </source>
</evidence>
<dbReference type="GO" id="GO:0006099">
    <property type="term" value="P:tricarboxylic acid cycle"/>
    <property type="evidence" value="ECO:0007669"/>
    <property type="project" value="UniProtKB-KW"/>
</dbReference>
<organism evidence="13 14">
    <name type="scientific">Trypanosoma cruzi Dm28c</name>
    <dbReference type="NCBI Taxonomy" id="1416333"/>
    <lineage>
        <taxon>Eukaryota</taxon>
        <taxon>Discoba</taxon>
        <taxon>Euglenozoa</taxon>
        <taxon>Kinetoplastea</taxon>
        <taxon>Metakinetoplastina</taxon>
        <taxon>Trypanosomatida</taxon>
        <taxon>Trypanosomatidae</taxon>
        <taxon>Trypanosoma</taxon>
        <taxon>Schizotrypanum</taxon>
    </lineage>
</organism>
<dbReference type="GO" id="GO:0030060">
    <property type="term" value="F:L-malate dehydrogenase (NAD+) activity"/>
    <property type="evidence" value="ECO:0007669"/>
    <property type="project" value="UniProtKB-EC"/>
</dbReference>
<dbReference type="PANTHER" id="PTHR11540:SF48">
    <property type="entry name" value="DEHYDROGENASE, PUTATIVE-RELATED"/>
    <property type="match status" value="1"/>
</dbReference>
<feature type="domain" description="Lactate/malate dehydrogenase C-terminal" evidence="12">
    <location>
        <begin position="188"/>
        <end position="251"/>
    </location>
</feature>
<evidence type="ECO:0000256" key="6">
    <source>
        <dbReference type="ARBA" id="ARBA00023027"/>
    </source>
</evidence>
<comment type="similarity">
    <text evidence="1">Belongs to the LDH/MDH superfamily. MDH type 1 family.</text>
</comment>
<evidence type="ECO:0000259" key="11">
    <source>
        <dbReference type="Pfam" id="PF00056"/>
    </source>
</evidence>
<dbReference type="Pfam" id="PF02866">
    <property type="entry name" value="Ldh_1_C"/>
    <property type="match status" value="2"/>
</dbReference>
<evidence type="ECO:0000256" key="5">
    <source>
        <dbReference type="ARBA" id="ARBA00023002"/>
    </source>
</evidence>
<keyword evidence="6 8" id="KW-0520">NAD</keyword>
<comment type="subunit">
    <text evidence="2">Homodimer.</text>
</comment>
<dbReference type="PIRSF" id="PIRSF000102">
    <property type="entry name" value="Lac_mal_DH"/>
    <property type="match status" value="1"/>
</dbReference>
<sequence length="374" mass="40275">MASRGITPTNCLLKEKEMVFFLRRVAPKKTSGKVVVFGATTVVGQPLSLLLKLCPHVREICCCGPLTKVDPGAKFITAGGVAVDLSHIDTNTSVKAFETPCDWESALRGAQLVLFCAGSVFDPSRAYRDVALRESGPELMLAMELVAKASPKAIIGVVSSPVNALVPIAREVLVRNGVFDPRKLFGVTTLDIIRTRILVADELQMNPYDLNVPVVGGRGGVTACPLVAQTALQIPHERIIHVCSRVQSYGSHSSYEESGGFPDLSSEEAVSTEIVPPVGLSLAYAVLEWSVSMLKALRGDQGIIECSFVESAMRKESPFFSSRVELGEEGVKQLLPMGPLTLYETELVETAVPFIAEDVEAGLRFANKKSEADL</sequence>
<dbReference type="InterPro" id="IPR015955">
    <property type="entry name" value="Lactate_DH/Glyco_Ohase_4_C"/>
</dbReference>
<dbReference type="GO" id="GO:0005737">
    <property type="term" value="C:cytoplasm"/>
    <property type="evidence" value="ECO:0007669"/>
    <property type="project" value="TreeGrafter"/>
</dbReference>
<name>V5BRQ9_TRYCR</name>
<dbReference type="InterPro" id="IPR001252">
    <property type="entry name" value="Malate_DH_AS"/>
</dbReference>
<dbReference type="InterPro" id="IPR022383">
    <property type="entry name" value="Lactate/malate_DH_C"/>
</dbReference>
<gene>
    <name evidence="13" type="ORF">TCDM_04024</name>
</gene>
<dbReference type="InterPro" id="IPR036291">
    <property type="entry name" value="NAD(P)-bd_dom_sf"/>
</dbReference>
<dbReference type="EMBL" id="AYLP01000033">
    <property type="protein sequence ID" value="ESS67253.1"/>
    <property type="molecule type" value="Genomic_DNA"/>
</dbReference>